<dbReference type="Pfam" id="PF01248">
    <property type="entry name" value="Ribosomal_L7Ae"/>
    <property type="match status" value="1"/>
</dbReference>
<dbReference type="AlphaFoldDB" id="A0A134CFC6"/>
<comment type="caution">
    <text evidence="2">The sequence shown here is derived from an EMBL/GenBank/DDBJ whole genome shotgun (WGS) entry which is preliminary data.</text>
</comment>
<evidence type="ECO:0000259" key="1">
    <source>
        <dbReference type="Pfam" id="PF01248"/>
    </source>
</evidence>
<feature type="domain" description="Ribosomal protein eL8/eL30/eS12/Gadd45" evidence="1">
    <location>
        <begin position="6"/>
        <end position="91"/>
    </location>
</feature>
<reference evidence="2" key="1">
    <citation type="submission" date="2016-01" db="EMBL/GenBank/DDBJ databases">
        <authorList>
            <person name="Oliw E.H."/>
        </authorList>
    </citation>
    <scope>NUCLEOTIDE SEQUENCE [LARGE SCALE GENOMIC DNA]</scope>
    <source>
        <strain evidence="2">KA00182</strain>
    </source>
</reference>
<dbReference type="Gene3D" id="3.30.1330.30">
    <property type="match status" value="1"/>
</dbReference>
<organism evidence="2 4">
    <name type="scientific">Megasphaera hutchinsoni</name>
    <dbReference type="NCBI Taxonomy" id="1588748"/>
    <lineage>
        <taxon>Bacteria</taxon>
        <taxon>Bacillati</taxon>
        <taxon>Bacillota</taxon>
        <taxon>Negativicutes</taxon>
        <taxon>Veillonellales</taxon>
        <taxon>Veillonellaceae</taxon>
        <taxon>Megasphaera</taxon>
    </lineage>
</organism>
<dbReference type="GO" id="GO:0005840">
    <property type="term" value="C:ribosome"/>
    <property type="evidence" value="ECO:0007669"/>
    <property type="project" value="UniProtKB-KW"/>
</dbReference>
<dbReference type="PATRIC" id="fig|1588748.3.peg.934"/>
<dbReference type="Proteomes" id="UP000242958">
    <property type="component" value="Unassembled WGS sequence"/>
</dbReference>
<gene>
    <name evidence="3" type="ORF">CAL30_01020</name>
    <name evidence="2" type="ORF">HMPREF3182_00971</name>
</gene>
<sequence>MLQNRILNLLGLACRARKIISGDKPVLQSLQNQRPRLVFIAADGNRDKQDKYRYICEQQHVPVIDMYTKMELGSAVGKKEHIVVALLDEGFAAAILKVLKEMK</sequence>
<dbReference type="STRING" id="1588748.HMPREF3182_00971"/>
<dbReference type="InterPro" id="IPR004038">
    <property type="entry name" value="Ribosomal_eL8/eL30/eS12/Gad45"/>
</dbReference>
<accession>A0A2J8BCS6</accession>
<protein>
    <submittedName>
        <fullName evidence="2">Ribosomal protein L7Ae</fullName>
    </submittedName>
</protein>
<evidence type="ECO:0000313" key="3">
    <source>
        <dbReference type="EMBL" id="PNH22572.1"/>
    </source>
</evidence>
<dbReference type="Proteomes" id="UP000070160">
    <property type="component" value="Unassembled WGS sequence"/>
</dbReference>
<dbReference type="EMBL" id="LSDT01000043">
    <property type="protein sequence ID" value="KXB90889.1"/>
    <property type="molecule type" value="Genomic_DNA"/>
</dbReference>
<dbReference type="InterPro" id="IPR029064">
    <property type="entry name" value="Ribosomal_eL30-like_sf"/>
</dbReference>
<keyword evidence="2" id="KW-0689">Ribosomal protein</keyword>
<accession>A0A134CFC6</accession>
<keyword evidence="2" id="KW-0687">Ribonucleoprotein</keyword>
<reference evidence="3 5" key="3">
    <citation type="submission" date="2017-05" db="EMBL/GenBank/DDBJ databases">
        <authorList>
            <person name="Song R."/>
            <person name="Chenine A.L."/>
            <person name="Ruprecht R.M."/>
        </authorList>
    </citation>
    <scope>NUCLEOTIDE SEQUENCE [LARGE SCALE GENOMIC DNA]</scope>
    <source>
        <strain evidence="3 5">KA00229</strain>
    </source>
</reference>
<dbReference type="SUPFAM" id="SSF55315">
    <property type="entry name" value="L30e-like"/>
    <property type="match status" value="1"/>
</dbReference>
<evidence type="ECO:0000313" key="2">
    <source>
        <dbReference type="EMBL" id="KXB90889.1"/>
    </source>
</evidence>
<evidence type="ECO:0000313" key="5">
    <source>
        <dbReference type="Proteomes" id="UP000242958"/>
    </source>
</evidence>
<reference evidence="4" key="2">
    <citation type="submission" date="2016-01" db="EMBL/GenBank/DDBJ databases">
        <authorList>
            <person name="Mitreva M."/>
            <person name="Pepin K.H."/>
            <person name="Mihindukulasuriya K.A."/>
            <person name="Fulton R."/>
            <person name="Fronick C."/>
            <person name="O'Laughlin M."/>
            <person name="Miner T."/>
            <person name="Herter B."/>
            <person name="Rosa B.A."/>
            <person name="Cordes M."/>
            <person name="Tomlinson C."/>
            <person name="Wollam A."/>
            <person name="Palsikar V.B."/>
            <person name="Mardis E.R."/>
            <person name="Wilson R.K."/>
        </authorList>
    </citation>
    <scope>NUCLEOTIDE SEQUENCE [LARGE SCALE GENOMIC DNA]</scope>
    <source>
        <strain evidence="4">KA00182</strain>
    </source>
</reference>
<evidence type="ECO:0000313" key="4">
    <source>
        <dbReference type="Proteomes" id="UP000070160"/>
    </source>
</evidence>
<proteinExistence type="predicted"/>
<name>A0A134CFC6_9FIRM</name>
<dbReference type="RefSeq" id="WP_062485705.1">
    <property type="nucleotide sequence ID" value="NZ_KQ960952.1"/>
</dbReference>
<keyword evidence="4" id="KW-1185">Reference proteome</keyword>
<dbReference type="EMBL" id="NFMF01000001">
    <property type="protein sequence ID" value="PNH22572.1"/>
    <property type="molecule type" value="Genomic_DNA"/>
</dbReference>